<dbReference type="InterPro" id="IPR036236">
    <property type="entry name" value="Znf_C2H2_sf"/>
</dbReference>
<dbReference type="GO" id="GO:0008270">
    <property type="term" value="F:zinc ion binding"/>
    <property type="evidence" value="ECO:0007669"/>
    <property type="project" value="UniProtKB-KW"/>
</dbReference>
<evidence type="ECO:0000256" key="4">
    <source>
        <dbReference type="ARBA" id="ARBA00022723"/>
    </source>
</evidence>
<reference evidence="16" key="1">
    <citation type="submission" date="2025-08" db="UniProtKB">
        <authorList>
            <consortium name="RefSeq"/>
        </authorList>
    </citation>
    <scope>IDENTIFICATION</scope>
</reference>
<dbReference type="GeneID" id="106534324"/>
<keyword evidence="9" id="KW-0238">DNA-binding</keyword>
<dbReference type="Pfam" id="PF00096">
    <property type="entry name" value="zf-C2H2"/>
    <property type="match status" value="7"/>
</dbReference>
<dbReference type="PROSITE" id="PS00028">
    <property type="entry name" value="ZINC_FINGER_C2H2_1"/>
    <property type="match status" value="7"/>
</dbReference>
<keyword evidence="4" id="KW-0479">Metal-binding</keyword>
<dbReference type="FunFam" id="3.30.160.60:FF:001573">
    <property type="entry name" value="Zinc finger protein 407"/>
    <property type="match status" value="1"/>
</dbReference>
<dbReference type="GO" id="GO:0000978">
    <property type="term" value="F:RNA polymerase II cis-regulatory region sequence-specific DNA binding"/>
    <property type="evidence" value="ECO:0007669"/>
    <property type="project" value="TreeGrafter"/>
</dbReference>
<evidence type="ECO:0000259" key="14">
    <source>
        <dbReference type="PROSITE" id="PS50157"/>
    </source>
</evidence>
<dbReference type="GO" id="GO:0005634">
    <property type="term" value="C:nucleus"/>
    <property type="evidence" value="ECO:0007669"/>
    <property type="project" value="UniProtKB-SubCell"/>
</dbReference>
<evidence type="ECO:0000256" key="11">
    <source>
        <dbReference type="ARBA" id="ARBA00023242"/>
    </source>
</evidence>
<dbReference type="Gene3D" id="3.30.160.60">
    <property type="entry name" value="Classic Zinc Finger"/>
    <property type="match status" value="7"/>
</dbReference>
<evidence type="ECO:0000256" key="12">
    <source>
        <dbReference type="PROSITE-ProRule" id="PRU00042"/>
    </source>
</evidence>
<sequence>MDQYTPYMDQCITFFNTSLCHVFFMTADTQGKNAKQEGIKPHFSNFPALYIHTVIKVKSLHLLSVCAELPQQHVCKKEEEEEEEEVPTEQQLCSQERSCSLDQPEAELPHVKVEEEEVCIRQDEERLSLKQELDTTPASDEGSRWEPDKNQVLSQNSPKAENQDQEDPGCGNTEELKRTKRNDQMRDYRDDVDERNQPSEKDKNQFVCKVCEKSFSQKYKLTTHMRMHTGEMSCEICGKSYTMSRDLNAHLMSHKGEKPFVCPTCGMGFTRKNRLKLHMRTHTQEKLFLCHTCGKSFTESSVLASHQMTHTGEKPFSCNTCGKRFSRKCDLIPHLRTHTGEKPFLCRTCGKTFSRKCSLTTHMRTHTGEKPFSCQLCGKSFRLYGNMFRHKRLHSREKL</sequence>
<evidence type="ECO:0000313" key="15">
    <source>
        <dbReference type="Proteomes" id="UP000192220"/>
    </source>
</evidence>
<accession>A0A2I4D2C4</accession>
<evidence type="ECO:0000256" key="8">
    <source>
        <dbReference type="ARBA" id="ARBA00023015"/>
    </source>
</evidence>
<keyword evidence="10" id="KW-0804">Transcription</keyword>
<dbReference type="PANTHER" id="PTHR23235:SF142">
    <property type="entry name" value="ZINC FINGER PROTEIN 384"/>
    <property type="match status" value="1"/>
</dbReference>
<feature type="domain" description="C2H2-type" evidence="14">
    <location>
        <begin position="288"/>
        <end position="315"/>
    </location>
</feature>
<dbReference type="FunFam" id="3.30.160.60:FF:002343">
    <property type="entry name" value="Zinc finger protein 33A"/>
    <property type="match status" value="1"/>
</dbReference>
<evidence type="ECO:0000256" key="3">
    <source>
        <dbReference type="ARBA" id="ARBA00022553"/>
    </source>
</evidence>
<feature type="domain" description="C2H2-type" evidence="14">
    <location>
        <begin position="344"/>
        <end position="371"/>
    </location>
</feature>
<feature type="compositionally biased region" description="Polar residues" evidence="13">
    <location>
        <begin position="88"/>
        <end position="98"/>
    </location>
</feature>
<organism evidence="15 16">
    <name type="scientific">Austrofundulus limnaeus</name>
    <name type="common">Annual killifish</name>
    <dbReference type="NCBI Taxonomy" id="52670"/>
    <lineage>
        <taxon>Eukaryota</taxon>
        <taxon>Metazoa</taxon>
        <taxon>Chordata</taxon>
        <taxon>Craniata</taxon>
        <taxon>Vertebrata</taxon>
        <taxon>Euteleostomi</taxon>
        <taxon>Actinopterygii</taxon>
        <taxon>Neopterygii</taxon>
        <taxon>Teleostei</taxon>
        <taxon>Neoteleostei</taxon>
        <taxon>Acanthomorphata</taxon>
        <taxon>Ovalentaria</taxon>
        <taxon>Atherinomorphae</taxon>
        <taxon>Cyprinodontiformes</taxon>
        <taxon>Rivulidae</taxon>
        <taxon>Austrofundulus</taxon>
    </lineage>
</organism>
<evidence type="ECO:0000256" key="1">
    <source>
        <dbReference type="ARBA" id="ARBA00004123"/>
    </source>
</evidence>
<keyword evidence="5" id="KW-0677">Repeat</keyword>
<feature type="compositionally biased region" description="Basic and acidic residues" evidence="13">
    <location>
        <begin position="174"/>
        <end position="200"/>
    </location>
</feature>
<proteinExistence type="inferred from homology"/>
<dbReference type="FunFam" id="3.30.160.60:FF:000912">
    <property type="entry name" value="Zinc finger protein 660"/>
    <property type="match status" value="1"/>
</dbReference>
<feature type="domain" description="C2H2-type" evidence="14">
    <location>
        <begin position="260"/>
        <end position="287"/>
    </location>
</feature>
<dbReference type="Proteomes" id="UP000192220">
    <property type="component" value="Unplaced"/>
</dbReference>
<keyword evidence="7" id="KW-0862">Zinc</keyword>
<feature type="domain" description="C2H2-type" evidence="14">
    <location>
        <begin position="316"/>
        <end position="343"/>
    </location>
</feature>
<name>A0A2I4D2C4_AUSLI</name>
<dbReference type="FunFam" id="3.30.160.60:FF:001290">
    <property type="entry name" value="Zinc finger 45-like"/>
    <property type="match status" value="1"/>
</dbReference>
<keyword evidence="8" id="KW-0805">Transcription regulation</keyword>
<dbReference type="AlphaFoldDB" id="A0A2I4D2C4"/>
<dbReference type="OrthoDB" id="8417975at2759"/>
<dbReference type="FunFam" id="3.30.160.60:FF:000540">
    <property type="entry name" value="zinc finger protein 263 isoform X1"/>
    <property type="match status" value="1"/>
</dbReference>
<dbReference type="PANTHER" id="PTHR23235">
    <property type="entry name" value="KRUEPPEL-LIKE TRANSCRIPTION FACTOR"/>
    <property type="match status" value="1"/>
</dbReference>
<evidence type="ECO:0000256" key="6">
    <source>
        <dbReference type="ARBA" id="ARBA00022771"/>
    </source>
</evidence>
<protein>
    <submittedName>
        <fullName evidence="16">Zinc finger and SCAN domain-containing protein 2</fullName>
    </submittedName>
</protein>
<dbReference type="RefSeq" id="XP_013886378.1">
    <property type="nucleotide sequence ID" value="XM_014030924.1"/>
</dbReference>
<keyword evidence="6 12" id="KW-0863">Zinc-finger</keyword>
<evidence type="ECO:0000256" key="2">
    <source>
        <dbReference type="ARBA" id="ARBA00006991"/>
    </source>
</evidence>
<keyword evidence="15" id="KW-1185">Reference proteome</keyword>
<comment type="subcellular location">
    <subcellularLocation>
        <location evidence="1">Nucleus</location>
    </subcellularLocation>
</comment>
<evidence type="ECO:0000256" key="10">
    <source>
        <dbReference type="ARBA" id="ARBA00023163"/>
    </source>
</evidence>
<dbReference type="FunFam" id="3.30.160.60:FF:000508">
    <property type="entry name" value="Myeloid zinc finger 1"/>
    <property type="match status" value="1"/>
</dbReference>
<keyword evidence="3" id="KW-0597">Phosphoprotein</keyword>
<feature type="region of interest" description="Disordered" evidence="13">
    <location>
        <begin position="129"/>
        <end position="200"/>
    </location>
</feature>
<keyword evidence="11" id="KW-0539">Nucleus</keyword>
<dbReference type="PROSITE" id="PS50157">
    <property type="entry name" value="ZINC_FINGER_C2H2_2"/>
    <property type="match status" value="7"/>
</dbReference>
<dbReference type="KEGG" id="alim:106534324"/>
<feature type="domain" description="C2H2-type" evidence="14">
    <location>
        <begin position="372"/>
        <end position="399"/>
    </location>
</feature>
<feature type="domain" description="C2H2-type" evidence="14">
    <location>
        <begin position="232"/>
        <end position="259"/>
    </location>
</feature>
<feature type="domain" description="C2H2-type" evidence="14">
    <location>
        <begin position="206"/>
        <end position="233"/>
    </location>
</feature>
<dbReference type="GO" id="GO:0042802">
    <property type="term" value="F:identical protein binding"/>
    <property type="evidence" value="ECO:0007669"/>
    <property type="project" value="UniProtKB-ARBA"/>
</dbReference>
<dbReference type="SUPFAM" id="SSF57667">
    <property type="entry name" value="beta-beta-alpha zinc fingers"/>
    <property type="match status" value="4"/>
</dbReference>
<evidence type="ECO:0000256" key="7">
    <source>
        <dbReference type="ARBA" id="ARBA00022833"/>
    </source>
</evidence>
<feature type="compositionally biased region" description="Polar residues" evidence="13">
    <location>
        <begin position="151"/>
        <end position="160"/>
    </location>
</feature>
<dbReference type="SMART" id="SM00355">
    <property type="entry name" value="ZnF_C2H2"/>
    <property type="match status" value="7"/>
</dbReference>
<comment type="similarity">
    <text evidence="2">Belongs to the krueppel C2H2-type zinc-finger protein family.</text>
</comment>
<evidence type="ECO:0000313" key="16">
    <source>
        <dbReference type="RefSeq" id="XP_013886378.1"/>
    </source>
</evidence>
<evidence type="ECO:0000256" key="5">
    <source>
        <dbReference type="ARBA" id="ARBA00022737"/>
    </source>
</evidence>
<dbReference type="InParanoid" id="A0A2I4D2C4"/>
<feature type="region of interest" description="Disordered" evidence="13">
    <location>
        <begin position="77"/>
        <end position="98"/>
    </location>
</feature>
<dbReference type="InterPro" id="IPR013087">
    <property type="entry name" value="Znf_C2H2_type"/>
</dbReference>
<evidence type="ECO:0000256" key="9">
    <source>
        <dbReference type="ARBA" id="ARBA00023125"/>
    </source>
</evidence>
<evidence type="ECO:0000256" key="13">
    <source>
        <dbReference type="SAM" id="MobiDB-lite"/>
    </source>
</evidence>
<dbReference type="GO" id="GO:0000981">
    <property type="term" value="F:DNA-binding transcription factor activity, RNA polymerase II-specific"/>
    <property type="evidence" value="ECO:0007669"/>
    <property type="project" value="TreeGrafter"/>
</dbReference>
<gene>
    <name evidence="16" type="primary">LOC106534324</name>
</gene>